<feature type="region of interest" description="Disordered" evidence="1">
    <location>
        <begin position="50"/>
        <end position="85"/>
    </location>
</feature>
<organism evidence="2 3">
    <name type="scientific">Albula goreensis</name>
    <dbReference type="NCBI Taxonomy" id="1534307"/>
    <lineage>
        <taxon>Eukaryota</taxon>
        <taxon>Metazoa</taxon>
        <taxon>Chordata</taxon>
        <taxon>Craniata</taxon>
        <taxon>Vertebrata</taxon>
        <taxon>Euteleostomi</taxon>
        <taxon>Actinopterygii</taxon>
        <taxon>Neopterygii</taxon>
        <taxon>Teleostei</taxon>
        <taxon>Albuliformes</taxon>
        <taxon>Albulidae</taxon>
        <taxon>Albula</taxon>
    </lineage>
</organism>
<dbReference type="Proteomes" id="UP000829720">
    <property type="component" value="Unassembled WGS sequence"/>
</dbReference>
<accession>A0A8T3CXN0</accession>
<evidence type="ECO:0000313" key="2">
    <source>
        <dbReference type="EMBL" id="KAI1888851.1"/>
    </source>
</evidence>
<name>A0A8T3CXN0_9TELE</name>
<protein>
    <submittedName>
        <fullName evidence="2">Uncharacterized protein</fullName>
    </submittedName>
</protein>
<evidence type="ECO:0000313" key="3">
    <source>
        <dbReference type="Proteomes" id="UP000829720"/>
    </source>
</evidence>
<gene>
    <name evidence="2" type="ORF">AGOR_G00173030</name>
</gene>
<dbReference type="AlphaFoldDB" id="A0A8T3CXN0"/>
<evidence type="ECO:0000256" key="1">
    <source>
        <dbReference type="SAM" id="MobiDB-lite"/>
    </source>
</evidence>
<reference evidence="2" key="1">
    <citation type="submission" date="2021-01" db="EMBL/GenBank/DDBJ databases">
        <authorList>
            <person name="Zahm M."/>
            <person name="Roques C."/>
            <person name="Cabau C."/>
            <person name="Klopp C."/>
            <person name="Donnadieu C."/>
            <person name="Jouanno E."/>
            <person name="Lampietro C."/>
            <person name="Louis A."/>
            <person name="Herpin A."/>
            <person name="Echchiki A."/>
            <person name="Berthelot C."/>
            <person name="Parey E."/>
            <person name="Roest-Crollius H."/>
            <person name="Braasch I."/>
            <person name="Postlethwait J."/>
            <person name="Bobe J."/>
            <person name="Montfort J."/>
            <person name="Bouchez O."/>
            <person name="Begum T."/>
            <person name="Mejri S."/>
            <person name="Adams A."/>
            <person name="Chen W.-J."/>
            <person name="Guiguen Y."/>
        </authorList>
    </citation>
    <scope>NUCLEOTIDE SEQUENCE</scope>
    <source>
        <tissue evidence="2">Blood</tissue>
    </source>
</reference>
<dbReference type="EMBL" id="JAERUA010000016">
    <property type="protein sequence ID" value="KAI1888851.1"/>
    <property type="molecule type" value="Genomic_DNA"/>
</dbReference>
<proteinExistence type="predicted"/>
<feature type="compositionally biased region" description="Pro residues" evidence="1">
    <location>
        <begin position="50"/>
        <end position="67"/>
    </location>
</feature>
<comment type="caution">
    <text evidence="2">The sequence shown here is derived from an EMBL/GenBank/DDBJ whole genome shotgun (WGS) entry which is preliminary data.</text>
</comment>
<keyword evidence="3" id="KW-1185">Reference proteome</keyword>
<sequence length="85" mass="8976">MRRGAGASCYSPLTVGAISHWTWICTDVAGISTARLFLRLPPALCDVLRPLPPPPPPPPPPAPPSQPLPLRIASHVPARGETPDT</sequence>